<sequence length="274" mass="30057">MGVKRKALNNDKTKPDKYQHMDANRPAKHKDNNIAVSQAAAQREDNRGEMMDSQTLPHTGVDGDAIGAKEAKTKSKSKARMEAKPEAKARGDIIEGGLKEAIEVVGRISQFRRTRDIGHPVAGKLPCEIDIQIEELDDQWRKHLHGIGAPQSEGNLTIRLKRRAKGPGTPLADAKHRKTLTGILQVWGTELLRDHQGLAKELALTGTTLVALLLALFLFAATAFLFLAALTFFFLAATTFFFLAATTFFFFATSLFVVVVVVLAVPIAFDQIVT</sequence>
<keyword evidence="2" id="KW-0472">Membrane</keyword>
<keyword evidence="3" id="KW-1185">Reference proteome</keyword>
<name>A0A915KNL3_ROMCU</name>
<proteinExistence type="predicted"/>
<feature type="transmembrane region" description="Helical" evidence="2">
    <location>
        <begin position="241"/>
        <end position="269"/>
    </location>
</feature>
<dbReference type="WBParaSite" id="nRc.2.0.1.t40044-RA">
    <property type="protein sequence ID" value="nRc.2.0.1.t40044-RA"/>
    <property type="gene ID" value="nRc.2.0.1.g40044"/>
</dbReference>
<accession>A0A915KNL3</accession>
<reference evidence="4" key="1">
    <citation type="submission" date="2022-11" db="UniProtKB">
        <authorList>
            <consortium name="WormBaseParasite"/>
        </authorList>
    </citation>
    <scope>IDENTIFICATION</scope>
</reference>
<evidence type="ECO:0000313" key="3">
    <source>
        <dbReference type="Proteomes" id="UP000887565"/>
    </source>
</evidence>
<organism evidence="3 4">
    <name type="scientific">Romanomermis culicivorax</name>
    <name type="common">Nematode worm</name>
    <dbReference type="NCBI Taxonomy" id="13658"/>
    <lineage>
        <taxon>Eukaryota</taxon>
        <taxon>Metazoa</taxon>
        <taxon>Ecdysozoa</taxon>
        <taxon>Nematoda</taxon>
        <taxon>Enoplea</taxon>
        <taxon>Dorylaimia</taxon>
        <taxon>Mermithida</taxon>
        <taxon>Mermithoidea</taxon>
        <taxon>Mermithidae</taxon>
        <taxon>Romanomermis</taxon>
    </lineage>
</organism>
<feature type="compositionally biased region" description="Basic and acidic residues" evidence="1">
    <location>
        <begin position="8"/>
        <end position="32"/>
    </location>
</feature>
<feature type="transmembrane region" description="Helical" evidence="2">
    <location>
        <begin position="202"/>
        <end position="235"/>
    </location>
</feature>
<feature type="region of interest" description="Disordered" evidence="1">
    <location>
        <begin position="1"/>
        <end position="64"/>
    </location>
</feature>
<evidence type="ECO:0000313" key="4">
    <source>
        <dbReference type="WBParaSite" id="nRc.2.0.1.t40044-RA"/>
    </source>
</evidence>
<dbReference type="Proteomes" id="UP000887565">
    <property type="component" value="Unplaced"/>
</dbReference>
<keyword evidence="2" id="KW-1133">Transmembrane helix</keyword>
<evidence type="ECO:0000256" key="1">
    <source>
        <dbReference type="SAM" id="MobiDB-lite"/>
    </source>
</evidence>
<protein>
    <submittedName>
        <fullName evidence="4">Transmembrane protein</fullName>
    </submittedName>
</protein>
<evidence type="ECO:0000256" key="2">
    <source>
        <dbReference type="SAM" id="Phobius"/>
    </source>
</evidence>
<keyword evidence="2" id="KW-0812">Transmembrane</keyword>
<dbReference type="AlphaFoldDB" id="A0A915KNL3"/>